<dbReference type="Pfam" id="PF03109">
    <property type="entry name" value="ABC1"/>
    <property type="match status" value="1"/>
</dbReference>
<feature type="domain" description="ABC1 atypical kinase-like" evidence="3">
    <location>
        <begin position="94"/>
        <end position="338"/>
    </location>
</feature>
<comment type="caution">
    <text evidence="4">The sequence shown here is derived from an EMBL/GenBank/DDBJ whole genome shotgun (WGS) entry which is preliminary data.</text>
</comment>
<protein>
    <submittedName>
        <fullName evidence="4">Phosphotransferase</fullName>
    </submittedName>
</protein>
<dbReference type="InterPro" id="IPR011009">
    <property type="entry name" value="Kinase-like_dom_sf"/>
</dbReference>
<reference evidence="4" key="2">
    <citation type="submission" date="2021-04" db="EMBL/GenBank/DDBJ databases">
        <authorList>
            <person name="Gilroy R."/>
        </authorList>
    </citation>
    <scope>NUCLEOTIDE SEQUENCE</scope>
    <source>
        <strain evidence="4">ChiBcec15-1070</strain>
    </source>
</reference>
<dbReference type="EMBL" id="DXHL01000007">
    <property type="protein sequence ID" value="HIW10190.1"/>
    <property type="molecule type" value="Genomic_DNA"/>
</dbReference>
<accession>A0A9D1TXZ2</accession>
<evidence type="ECO:0000256" key="1">
    <source>
        <dbReference type="ARBA" id="ARBA00009670"/>
    </source>
</evidence>
<dbReference type="PANTHER" id="PTHR10566:SF113">
    <property type="entry name" value="PROTEIN ACTIVITY OF BC1 COMPLEX KINASE 7, CHLOROPLASTIC"/>
    <property type="match status" value="1"/>
</dbReference>
<name>A0A9D1TXZ2_9BACT</name>
<feature type="transmembrane region" description="Helical" evidence="2">
    <location>
        <begin position="495"/>
        <end position="515"/>
    </location>
</feature>
<dbReference type="InterPro" id="IPR004147">
    <property type="entry name" value="ABC1_dom"/>
</dbReference>
<evidence type="ECO:0000313" key="4">
    <source>
        <dbReference type="EMBL" id="HIW10190.1"/>
    </source>
</evidence>
<gene>
    <name evidence="4" type="ORF">H9888_01695</name>
</gene>
<dbReference type="AlphaFoldDB" id="A0A9D1TXZ2"/>
<dbReference type="PANTHER" id="PTHR10566">
    <property type="entry name" value="CHAPERONE-ACTIVITY OF BC1 COMPLEX CABC1 -RELATED"/>
    <property type="match status" value="1"/>
</dbReference>
<proteinExistence type="inferred from homology"/>
<comment type="similarity">
    <text evidence="1">Belongs to the protein kinase superfamily. ADCK protein kinase family.</text>
</comment>
<dbReference type="CDD" id="cd05121">
    <property type="entry name" value="ABC1_ADCK3-like"/>
    <property type="match status" value="1"/>
</dbReference>
<keyword evidence="2" id="KW-0472">Membrane</keyword>
<sequence>MKVTNLYVGYLKISRAAEIAGIVFRQGFDELIAHTWIGRHIRKRRIRHAKPVYTTEERLRLTIEDLGPTYIKFGQILADRPDVVSERFRNELKKLQSTALPFDDQLARTLIEDELGAPIDKVFATFDPTCMASASIGQVYGATLMDGSPVIVKIRRPKIEQKIKLDLYLMRYLAAKLAKNYPELAAINVVGVVDDFGESIIRELDYNNEAGNIIRFRQMFEEDPTVYIPRVYEEYTTSRLLVMERITGITPDDPIILKANGLDTQQIALNGAHALLKMILRHGFFHADPHAGNLFILPNNVIGFIDFGMVGILTPREMTFLANISLGMVRRDATMIADALITLCHVRFFKQRDELIFSLQQMTSQYSHVPIDKLDYAGMIQQCINLITKYSLQIPNGIFMLVKSLATIQKVAENLDPDIPFTPLITPYAKDVILQRFAPRHLAGELYQALKNYANLALTLPNDVSEILYKLKQGEIRHNIRFENSEMLQKAVRNVGFRMAYAIILVGLFIGSVLLINSRSDLSYAKFLLWASSILIFILILKWMFRRK</sequence>
<dbReference type="InterPro" id="IPR050154">
    <property type="entry name" value="UbiB_kinase"/>
</dbReference>
<dbReference type="SUPFAM" id="SSF56112">
    <property type="entry name" value="Protein kinase-like (PK-like)"/>
    <property type="match status" value="1"/>
</dbReference>
<evidence type="ECO:0000256" key="2">
    <source>
        <dbReference type="SAM" id="Phobius"/>
    </source>
</evidence>
<reference evidence="4" key="1">
    <citation type="journal article" date="2021" name="PeerJ">
        <title>Extensive microbial diversity within the chicken gut microbiome revealed by metagenomics and culture.</title>
        <authorList>
            <person name="Gilroy R."/>
            <person name="Ravi A."/>
            <person name="Getino M."/>
            <person name="Pursley I."/>
            <person name="Horton D.L."/>
            <person name="Alikhan N.F."/>
            <person name="Baker D."/>
            <person name="Gharbi K."/>
            <person name="Hall N."/>
            <person name="Watson M."/>
            <person name="Adriaenssens E.M."/>
            <person name="Foster-Nyarko E."/>
            <person name="Jarju S."/>
            <person name="Secka A."/>
            <person name="Antonio M."/>
            <person name="Oren A."/>
            <person name="Chaudhuri R.R."/>
            <person name="La Ragione R."/>
            <person name="Hildebrand F."/>
            <person name="Pallen M.J."/>
        </authorList>
    </citation>
    <scope>NUCLEOTIDE SEQUENCE</scope>
    <source>
        <strain evidence="4">ChiBcec15-1070</strain>
    </source>
</reference>
<evidence type="ECO:0000259" key="3">
    <source>
        <dbReference type="Pfam" id="PF03109"/>
    </source>
</evidence>
<evidence type="ECO:0000313" key="5">
    <source>
        <dbReference type="Proteomes" id="UP000823926"/>
    </source>
</evidence>
<keyword evidence="2" id="KW-1133">Transmembrane helix</keyword>
<dbReference type="Proteomes" id="UP000823926">
    <property type="component" value="Unassembled WGS sequence"/>
</dbReference>
<organism evidence="4 5">
    <name type="scientific">Candidatus Rikenella faecigallinarum</name>
    <dbReference type="NCBI Taxonomy" id="2838745"/>
    <lineage>
        <taxon>Bacteria</taxon>
        <taxon>Pseudomonadati</taxon>
        <taxon>Bacteroidota</taxon>
        <taxon>Bacteroidia</taxon>
        <taxon>Bacteroidales</taxon>
        <taxon>Rikenellaceae</taxon>
        <taxon>Rikenella</taxon>
    </lineage>
</organism>
<keyword evidence="2" id="KW-0812">Transmembrane</keyword>
<feature type="transmembrane region" description="Helical" evidence="2">
    <location>
        <begin position="527"/>
        <end position="545"/>
    </location>
</feature>